<accession>G2YWD0</accession>
<dbReference type="InParanoid" id="G2YWD0"/>
<dbReference type="AlphaFoldDB" id="G2YWD0"/>
<gene>
    <name evidence="1" type="ORF">BofuT4_P150600.1</name>
</gene>
<protein>
    <submittedName>
        <fullName evidence="1">Uncharacterized protein</fullName>
    </submittedName>
</protein>
<reference evidence="2" key="1">
    <citation type="journal article" date="2011" name="PLoS Genet.">
        <title>Genomic analysis of the necrotrophic fungal pathogens Sclerotinia sclerotiorum and Botrytis cinerea.</title>
        <authorList>
            <person name="Amselem J."/>
            <person name="Cuomo C.A."/>
            <person name="van Kan J.A."/>
            <person name="Viaud M."/>
            <person name="Benito E.P."/>
            <person name="Couloux A."/>
            <person name="Coutinho P.M."/>
            <person name="de Vries R.P."/>
            <person name="Dyer P.S."/>
            <person name="Fillinger S."/>
            <person name="Fournier E."/>
            <person name="Gout L."/>
            <person name="Hahn M."/>
            <person name="Kohn L."/>
            <person name="Lapalu N."/>
            <person name="Plummer K.M."/>
            <person name="Pradier J.M."/>
            <person name="Quevillon E."/>
            <person name="Sharon A."/>
            <person name="Simon A."/>
            <person name="ten Have A."/>
            <person name="Tudzynski B."/>
            <person name="Tudzynski P."/>
            <person name="Wincker P."/>
            <person name="Andrew M."/>
            <person name="Anthouard V."/>
            <person name="Beever R.E."/>
            <person name="Beffa R."/>
            <person name="Benoit I."/>
            <person name="Bouzid O."/>
            <person name="Brault B."/>
            <person name="Chen Z."/>
            <person name="Choquer M."/>
            <person name="Collemare J."/>
            <person name="Cotton P."/>
            <person name="Danchin E.G."/>
            <person name="Da Silva C."/>
            <person name="Gautier A."/>
            <person name="Giraud C."/>
            <person name="Giraud T."/>
            <person name="Gonzalez C."/>
            <person name="Grossetete S."/>
            <person name="Guldener U."/>
            <person name="Henrissat B."/>
            <person name="Howlett B.J."/>
            <person name="Kodira C."/>
            <person name="Kretschmer M."/>
            <person name="Lappartient A."/>
            <person name="Leroch M."/>
            <person name="Levis C."/>
            <person name="Mauceli E."/>
            <person name="Neuveglise C."/>
            <person name="Oeser B."/>
            <person name="Pearson M."/>
            <person name="Poulain J."/>
            <person name="Poussereau N."/>
            <person name="Quesneville H."/>
            <person name="Rascle C."/>
            <person name="Schumacher J."/>
            <person name="Segurens B."/>
            <person name="Sexton A."/>
            <person name="Silva E."/>
            <person name="Sirven C."/>
            <person name="Soanes D.M."/>
            <person name="Talbot N.J."/>
            <person name="Templeton M."/>
            <person name="Yandava C."/>
            <person name="Yarden O."/>
            <person name="Zeng Q."/>
            <person name="Rollins J.A."/>
            <person name="Lebrun M.H."/>
            <person name="Dickman M."/>
        </authorList>
    </citation>
    <scope>NUCLEOTIDE SEQUENCE [LARGE SCALE GENOMIC DNA]</scope>
    <source>
        <strain evidence="2">T4</strain>
    </source>
</reference>
<dbReference type="EMBL" id="FQ790358">
    <property type="protein sequence ID" value="CCD55928.1"/>
    <property type="molecule type" value="Genomic_DNA"/>
</dbReference>
<dbReference type="Proteomes" id="UP000008177">
    <property type="component" value="Unplaced contigs"/>
</dbReference>
<proteinExistence type="predicted"/>
<evidence type="ECO:0000313" key="1">
    <source>
        <dbReference type="EMBL" id="CCD55928.1"/>
    </source>
</evidence>
<evidence type="ECO:0000313" key="2">
    <source>
        <dbReference type="Proteomes" id="UP000008177"/>
    </source>
</evidence>
<dbReference type="HOGENOM" id="CLU_3013987_0_0_1"/>
<sequence>MAGLKLSSIMRLQRRMYKLLIEWEYLSGVPLDLVVIGSPCRLYKCYMDGTMPVRKI</sequence>
<name>G2YWD0_BOTF4</name>
<organism evidence="1 2">
    <name type="scientific">Botryotinia fuckeliana (strain T4)</name>
    <name type="common">Noble rot fungus</name>
    <name type="synonym">Botrytis cinerea</name>
    <dbReference type="NCBI Taxonomy" id="999810"/>
    <lineage>
        <taxon>Eukaryota</taxon>
        <taxon>Fungi</taxon>
        <taxon>Dikarya</taxon>
        <taxon>Ascomycota</taxon>
        <taxon>Pezizomycotina</taxon>
        <taxon>Leotiomycetes</taxon>
        <taxon>Helotiales</taxon>
        <taxon>Sclerotiniaceae</taxon>
        <taxon>Botrytis</taxon>
    </lineage>
</organism>